<feature type="compositionally biased region" description="Low complexity" evidence="1">
    <location>
        <begin position="26"/>
        <end position="43"/>
    </location>
</feature>
<feature type="compositionally biased region" description="Low complexity" evidence="1">
    <location>
        <begin position="61"/>
        <end position="73"/>
    </location>
</feature>
<name>A0A1X6P0E0_PORUM</name>
<feature type="region of interest" description="Disordered" evidence="1">
    <location>
        <begin position="1"/>
        <end position="115"/>
    </location>
</feature>
<evidence type="ECO:0000313" key="2">
    <source>
        <dbReference type="EMBL" id="OSX74334.1"/>
    </source>
</evidence>
<dbReference type="AlphaFoldDB" id="A0A1X6P0E0"/>
<proteinExistence type="predicted"/>
<feature type="region of interest" description="Disordered" evidence="1">
    <location>
        <begin position="201"/>
        <end position="225"/>
    </location>
</feature>
<gene>
    <name evidence="2" type="ORF">BU14_0293s0004</name>
</gene>
<feature type="compositionally biased region" description="Low complexity" evidence="1">
    <location>
        <begin position="100"/>
        <end position="115"/>
    </location>
</feature>
<keyword evidence="3" id="KW-1185">Reference proteome</keyword>
<organism evidence="2 3">
    <name type="scientific">Porphyra umbilicalis</name>
    <name type="common">Purple laver</name>
    <name type="synonym">Red alga</name>
    <dbReference type="NCBI Taxonomy" id="2786"/>
    <lineage>
        <taxon>Eukaryota</taxon>
        <taxon>Rhodophyta</taxon>
        <taxon>Bangiophyceae</taxon>
        <taxon>Bangiales</taxon>
        <taxon>Bangiaceae</taxon>
        <taxon>Porphyra</taxon>
    </lineage>
</organism>
<dbReference type="Proteomes" id="UP000218209">
    <property type="component" value="Unassembled WGS sequence"/>
</dbReference>
<sequence>MGSRGLAMHGRDRSSDEDEGLDARGVRASAGPGRSSSRASSPGFALPPRVPSASGPPLSGVPPTGAPSGAPPASGTPPPPPPEVSLPRAPPADGRRRGARPPSGSGQRGSSSRMGRVNAALVLRALNRLGADPFCHEVLRNLRSSGRMLLRDRSAFPVWRSVHILLAKGDGLPSDPTQLFLLDCSDEERPRAERRLLAQSVSEHWAAERSPSPAPTTNVGGESAAPVGAPLASNLGGVRAQTVRAAADAPVTVRAARAANSARTKKEAAAVAAATAAIPNYGGEAEGDDISDILDAAAAEAAAVMQGTEEGTGGERNTAAAANIATAAAAATAAASTTAATSAAAAAAAVSSASTGAATAGAARVASSRNKTTEHFRGGNASSKSWQVEELCGIMSSNSWQQSLKNAGLITTTANRPRRVITDAMASDLKDAIGAQADEGSRDWKFVCPSELYDNNWALAWPATT</sequence>
<feature type="compositionally biased region" description="Pro residues" evidence="1">
    <location>
        <begin position="74"/>
        <end position="90"/>
    </location>
</feature>
<dbReference type="EMBL" id="KV918951">
    <property type="protein sequence ID" value="OSX74334.1"/>
    <property type="molecule type" value="Genomic_DNA"/>
</dbReference>
<protein>
    <submittedName>
        <fullName evidence="2">Uncharacterized protein</fullName>
    </submittedName>
</protein>
<evidence type="ECO:0000256" key="1">
    <source>
        <dbReference type="SAM" id="MobiDB-lite"/>
    </source>
</evidence>
<accession>A0A1X6P0E0</accession>
<evidence type="ECO:0000313" key="3">
    <source>
        <dbReference type="Proteomes" id="UP000218209"/>
    </source>
</evidence>
<reference evidence="2 3" key="1">
    <citation type="submission" date="2017-03" db="EMBL/GenBank/DDBJ databases">
        <title>WGS assembly of Porphyra umbilicalis.</title>
        <authorList>
            <person name="Brawley S.H."/>
            <person name="Blouin N.A."/>
            <person name="Ficko-Blean E."/>
            <person name="Wheeler G.L."/>
            <person name="Lohr M."/>
            <person name="Goodson H.V."/>
            <person name="Jenkins J.W."/>
            <person name="Blaby-Haas C.E."/>
            <person name="Helliwell K.E."/>
            <person name="Chan C."/>
            <person name="Marriage T."/>
            <person name="Bhattacharya D."/>
            <person name="Klein A.S."/>
            <person name="Badis Y."/>
            <person name="Brodie J."/>
            <person name="Cao Y."/>
            <person name="Collen J."/>
            <person name="Dittami S.M."/>
            <person name="Gachon C.M."/>
            <person name="Green B.R."/>
            <person name="Karpowicz S."/>
            <person name="Kim J.W."/>
            <person name="Kudahl U."/>
            <person name="Lin S."/>
            <person name="Michel G."/>
            <person name="Mittag M."/>
            <person name="Olson B.J."/>
            <person name="Pangilinan J."/>
            <person name="Peng Y."/>
            <person name="Qiu H."/>
            <person name="Shu S."/>
            <person name="Singer J.T."/>
            <person name="Smith A.G."/>
            <person name="Sprecher B.N."/>
            <person name="Wagner V."/>
            <person name="Wang W."/>
            <person name="Wang Z.-Y."/>
            <person name="Yan J."/>
            <person name="Yarish C."/>
            <person name="Zoeuner-Riek S."/>
            <person name="Zhuang Y."/>
            <person name="Zou Y."/>
            <person name="Lindquist E.A."/>
            <person name="Grimwood J."/>
            <person name="Barry K."/>
            <person name="Rokhsar D.S."/>
            <person name="Schmutz J."/>
            <person name="Stiller J.W."/>
            <person name="Grossman A.R."/>
            <person name="Prochnik S.E."/>
        </authorList>
    </citation>
    <scope>NUCLEOTIDE SEQUENCE [LARGE SCALE GENOMIC DNA]</scope>
    <source>
        <strain evidence="2">4086291</strain>
    </source>
</reference>